<dbReference type="InterPro" id="IPR008991">
    <property type="entry name" value="Translation_prot_SH3-like_sf"/>
</dbReference>
<dbReference type="SUPFAM" id="SSF50104">
    <property type="entry name" value="Translation proteins SH3-like domain"/>
    <property type="match status" value="1"/>
</dbReference>
<reference evidence="4" key="1">
    <citation type="submission" date="2021-05" db="EMBL/GenBank/DDBJ databases">
        <title>A free-living protist that lacks canonical eukaryotic 1 DNA replication and segregation systems.</title>
        <authorList>
            <person name="Salas-Leiva D.E."/>
            <person name="Tromer E.C."/>
            <person name="Curtis B.A."/>
            <person name="Jerlstrom-Hultqvist J."/>
            <person name="Kolisko M."/>
            <person name="Yi Z."/>
            <person name="Salas-Leiva J.S."/>
            <person name="Gallot-Lavallee L."/>
            <person name="Kops G.J.P.L."/>
            <person name="Archibald J.M."/>
            <person name="Simpson A.G.B."/>
            <person name="Roger A.J."/>
        </authorList>
    </citation>
    <scope>NUCLEOTIDE SEQUENCE</scope>
    <source>
        <strain evidence="4">BICM</strain>
    </source>
</reference>
<comment type="similarity">
    <text evidence="1">Belongs to the eukaryotic ribosomal protein eL6 family.</text>
</comment>
<keyword evidence="3" id="KW-0687">Ribonucleoprotein</keyword>
<dbReference type="GO" id="GO:0000027">
    <property type="term" value="P:ribosomal large subunit assembly"/>
    <property type="evidence" value="ECO:0007669"/>
    <property type="project" value="TreeGrafter"/>
</dbReference>
<dbReference type="Gene3D" id="2.30.30.30">
    <property type="match status" value="1"/>
</dbReference>
<dbReference type="GO" id="GO:0022625">
    <property type="term" value="C:cytosolic large ribosomal subunit"/>
    <property type="evidence" value="ECO:0007669"/>
    <property type="project" value="TreeGrafter"/>
</dbReference>
<keyword evidence="2 4" id="KW-0689">Ribosomal protein</keyword>
<proteinExistence type="inferred from homology"/>
<sequence>MKKAENEKIIMDVRNAAPERIPKPLVSYKANKKGTVLKKNLVPGSIVILLAGRYAGSRAVFLKQLDSGLLLVTGPHKVNGVPLRRVNQRYVIGTSTTIDVSKVDLSNISEEWFKHSETVLPALAETQKTLDATLLAEIKKVDSMKAYMKAKFSLKKGDRPHDMVF</sequence>
<dbReference type="InterPro" id="IPR041997">
    <property type="entry name" value="Ribosomal_eL6_KOW"/>
</dbReference>
<evidence type="ECO:0000256" key="1">
    <source>
        <dbReference type="ARBA" id="ARBA00010592"/>
    </source>
</evidence>
<evidence type="ECO:0000256" key="3">
    <source>
        <dbReference type="ARBA" id="ARBA00023274"/>
    </source>
</evidence>
<comment type="caution">
    <text evidence="4">The sequence shown here is derived from an EMBL/GenBank/DDBJ whole genome shotgun (WGS) entry which is preliminary data.</text>
</comment>
<dbReference type="OrthoDB" id="2436667at2759"/>
<evidence type="ECO:0000256" key="2">
    <source>
        <dbReference type="ARBA" id="ARBA00022980"/>
    </source>
</evidence>
<dbReference type="PANTHER" id="PTHR10715:SF0">
    <property type="entry name" value="LARGE RIBOSOMAL SUBUNIT PROTEIN EL6"/>
    <property type="match status" value="1"/>
</dbReference>
<evidence type="ECO:0000313" key="4">
    <source>
        <dbReference type="EMBL" id="KAG9390768.1"/>
    </source>
</evidence>
<organism evidence="4 5">
    <name type="scientific">Carpediemonas membranifera</name>
    <dbReference type="NCBI Taxonomy" id="201153"/>
    <lineage>
        <taxon>Eukaryota</taxon>
        <taxon>Metamonada</taxon>
        <taxon>Carpediemonas-like organisms</taxon>
        <taxon>Carpediemonas</taxon>
    </lineage>
</organism>
<dbReference type="FunFam" id="2.30.30.30:FF:000014">
    <property type="entry name" value="60S ribosomal protein L6"/>
    <property type="match status" value="1"/>
</dbReference>
<dbReference type="Pfam" id="PF01159">
    <property type="entry name" value="Ribosomal_L6e"/>
    <property type="match status" value="2"/>
</dbReference>
<dbReference type="PANTHER" id="PTHR10715">
    <property type="entry name" value="60S RIBOSOMAL PROTEIN L6"/>
    <property type="match status" value="1"/>
</dbReference>
<protein>
    <submittedName>
        <fullName evidence="4">60S ribosomal protein L6E</fullName>
    </submittedName>
</protein>
<dbReference type="GO" id="GO:0003723">
    <property type="term" value="F:RNA binding"/>
    <property type="evidence" value="ECO:0007669"/>
    <property type="project" value="TreeGrafter"/>
</dbReference>
<name>A0A8J6AXF9_9EUKA</name>
<dbReference type="GO" id="GO:0003735">
    <property type="term" value="F:structural constituent of ribosome"/>
    <property type="evidence" value="ECO:0007669"/>
    <property type="project" value="InterPro"/>
</dbReference>
<evidence type="ECO:0000313" key="5">
    <source>
        <dbReference type="Proteomes" id="UP000717585"/>
    </source>
</evidence>
<gene>
    <name evidence="4" type="ORF">J8273_7021</name>
</gene>
<dbReference type="AlphaFoldDB" id="A0A8J6AXF9"/>
<accession>A0A8J6AXF9</accession>
<keyword evidence="5" id="KW-1185">Reference proteome</keyword>
<dbReference type="EMBL" id="JAHDYR010000062">
    <property type="protein sequence ID" value="KAG9390768.1"/>
    <property type="molecule type" value="Genomic_DNA"/>
</dbReference>
<dbReference type="InterPro" id="IPR000915">
    <property type="entry name" value="60S_ribosomal_eL6"/>
</dbReference>
<dbReference type="InterPro" id="IPR014722">
    <property type="entry name" value="Rib_uL2_dom2"/>
</dbReference>
<dbReference type="CDD" id="cd13156">
    <property type="entry name" value="KOW_RPL6"/>
    <property type="match status" value="1"/>
</dbReference>
<dbReference type="Proteomes" id="UP000717585">
    <property type="component" value="Unassembled WGS sequence"/>
</dbReference>
<dbReference type="GO" id="GO:0002181">
    <property type="term" value="P:cytoplasmic translation"/>
    <property type="evidence" value="ECO:0007669"/>
    <property type="project" value="TreeGrafter"/>
</dbReference>